<keyword evidence="3" id="KW-1185">Reference proteome</keyword>
<dbReference type="Proteomes" id="UP001515480">
    <property type="component" value="Unassembled WGS sequence"/>
</dbReference>
<name>A0AB34K2K4_PRYPA</name>
<protein>
    <recommendedName>
        <fullName evidence="4">Mono(ADP-ribosyl)transferase</fullName>
    </recommendedName>
</protein>
<feature type="region of interest" description="Disordered" evidence="1">
    <location>
        <begin position="81"/>
        <end position="121"/>
    </location>
</feature>
<gene>
    <name evidence="2" type="ORF">AB1Y20_015445</name>
</gene>
<organism evidence="2 3">
    <name type="scientific">Prymnesium parvum</name>
    <name type="common">Toxic golden alga</name>
    <dbReference type="NCBI Taxonomy" id="97485"/>
    <lineage>
        <taxon>Eukaryota</taxon>
        <taxon>Haptista</taxon>
        <taxon>Haptophyta</taxon>
        <taxon>Prymnesiophyceae</taxon>
        <taxon>Prymnesiales</taxon>
        <taxon>Prymnesiaceae</taxon>
        <taxon>Prymnesium</taxon>
    </lineage>
</organism>
<evidence type="ECO:0008006" key="4">
    <source>
        <dbReference type="Google" id="ProtNLM"/>
    </source>
</evidence>
<accession>A0AB34K2K4</accession>
<proteinExistence type="predicted"/>
<reference evidence="2 3" key="1">
    <citation type="journal article" date="2024" name="Science">
        <title>Giant polyketide synthase enzymes in the biosynthesis of giant marine polyether toxins.</title>
        <authorList>
            <person name="Fallon T.R."/>
            <person name="Shende V.V."/>
            <person name="Wierzbicki I.H."/>
            <person name="Pendleton A.L."/>
            <person name="Watervoot N.F."/>
            <person name="Auber R.P."/>
            <person name="Gonzalez D.J."/>
            <person name="Wisecaver J.H."/>
            <person name="Moore B.S."/>
        </authorList>
    </citation>
    <scope>NUCLEOTIDE SEQUENCE [LARGE SCALE GENOMIC DNA]</scope>
    <source>
        <strain evidence="2 3">12B1</strain>
    </source>
</reference>
<comment type="caution">
    <text evidence="2">The sequence shown here is derived from an EMBL/GenBank/DDBJ whole genome shotgun (WGS) entry which is preliminary data.</text>
</comment>
<dbReference type="EMBL" id="JBGBPQ010000003">
    <property type="protein sequence ID" value="KAL1526749.1"/>
    <property type="molecule type" value="Genomic_DNA"/>
</dbReference>
<evidence type="ECO:0000256" key="1">
    <source>
        <dbReference type="SAM" id="MobiDB-lite"/>
    </source>
</evidence>
<sequence>MPTKCAAANLHVSSQHAPPPRACLLLRRSPRTSPAVCFTPSSRPASMRPALLWLLASLAGAASYSSTACLSPAACLSKPPLRSPRRANADMLAKKKKGSKSGRQNVAMEAPVSQDSDEATSSAAMPFSAGADVFLIPEGGWERHRIQLSASTSFDEIFAAAAAAAVDEKALKAFVGTNRDMLDYRWLYRLTAEVLRAQNTGNAARSAELRGLRDRIVRLNQRYDAPLFKEIAQAEARLGQVLGLYQMKKAPPPPEIVKAAGQTGAQVFAFWVVLCAAIAAWESKLEVPSLVDMARNKLRELGEVLGAVEAEEGRMEDARLVELNKLLAVPNQALPDAQPQDARAALQAIGLDSEGQQRLIRKLGCLSCQASRHSFQAYNPLVQKTSALYDVLVYGSVQWLSAPDIQQPERSGYTSNLVKIAVEAEDFAVSEGGSVQLYW</sequence>
<evidence type="ECO:0000313" key="2">
    <source>
        <dbReference type="EMBL" id="KAL1526749.1"/>
    </source>
</evidence>
<dbReference type="AlphaFoldDB" id="A0AB34K2K4"/>
<evidence type="ECO:0000313" key="3">
    <source>
        <dbReference type="Proteomes" id="UP001515480"/>
    </source>
</evidence>